<dbReference type="Gene3D" id="3.40.800.10">
    <property type="entry name" value="Ureohydrolase domain"/>
    <property type="match status" value="1"/>
</dbReference>
<comment type="similarity">
    <text evidence="4">Belongs to the arginase family.</text>
</comment>
<dbReference type="GO" id="GO:0030145">
    <property type="term" value="F:manganese ion binding"/>
    <property type="evidence" value="ECO:0007669"/>
    <property type="project" value="TreeGrafter"/>
</dbReference>
<dbReference type="PANTHER" id="PTHR43782">
    <property type="entry name" value="ARGINASE"/>
    <property type="match status" value="1"/>
</dbReference>
<evidence type="ECO:0000256" key="2">
    <source>
        <dbReference type="ARBA" id="ARBA00022801"/>
    </source>
</evidence>
<proteinExistence type="inferred from homology"/>
<evidence type="ECO:0000313" key="6">
    <source>
        <dbReference type="Proteomes" id="UP000754883"/>
    </source>
</evidence>
<sequence>MSPAKSITVISSPYHVGAYAQAVGNGPLALLNGGLIDKIRNQVVNVHEVTLPHVDSFEGEIGRSFELLRLTSKAVTKAVDSESFPIVLAGNCTSAVGVSAGLSAASKKGHGCVWFDAHDDFNTPDALSSGYFDSMPVAMLGDLCWKTLLKSIPGFTPMDLVKNFVHCGMRDVTELERSRVMEAGFTVIWGDAQNKVDFQSELRSVMMEKDLASSMIHLDLDSLDVSVGRVNKFSAPGGLLEEDLVGCLTDIPSRTQPLSLTVASYDPYFDSEGSITPVAIRSVVSFLKAMIQAGYIATSK</sequence>
<evidence type="ECO:0008006" key="7">
    <source>
        <dbReference type="Google" id="ProtNLM"/>
    </source>
</evidence>
<protein>
    <recommendedName>
        <fullName evidence="7">Arginase</fullName>
    </recommendedName>
</protein>
<evidence type="ECO:0000256" key="1">
    <source>
        <dbReference type="ARBA" id="ARBA00022723"/>
    </source>
</evidence>
<dbReference type="PRINTS" id="PR00116">
    <property type="entry name" value="ARGINASE"/>
</dbReference>
<reference evidence="5 6" key="2">
    <citation type="submission" date="2021-10" db="EMBL/GenBank/DDBJ databases">
        <authorList>
            <person name="Piombo E."/>
        </authorList>
    </citation>
    <scope>NUCLEOTIDE SEQUENCE [LARGE SCALE GENOMIC DNA]</scope>
</reference>
<dbReference type="GO" id="GO:0005634">
    <property type="term" value="C:nucleus"/>
    <property type="evidence" value="ECO:0007669"/>
    <property type="project" value="TreeGrafter"/>
</dbReference>
<organism evidence="5 6">
    <name type="scientific">Clonostachys byssicola</name>
    <dbReference type="NCBI Taxonomy" id="160290"/>
    <lineage>
        <taxon>Eukaryota</taxon>
        <taxon>Fungi</taxon>
        <taxon>Dikarya</taxon>
        <taxon>Ascomycota</taxon>
        <taxon>Pezizomycotina</taxon>
        <taxon>Sordariomycetes</taxon>
        <taxon>Hypocreomycetidae</taxon>
        <taxon>Hypocreales</taxon>
        <taxon>Bionectriaceae</taxon>
        <taxon>Clonostachys</taxon>
    </lineage>
</organism>
<keyword evidence="2" id="KW-0378">Hydrolase</keyword>
<reference evidence="6" key="1">
    <citation type="submission" date="2019-06" db="EMBL/GenBank/DDBJ databases">
        <authorList>
            <person name="Broberg M."/>
        </authorList>
    </citation>
    <scope>NUCLEOTIDE SEQUENCE [LARGE SCALE GENOMIC DNA]</scope>
</reference>
<evidence type="ECO:0000313" key="5">
    <source>
        <dbReference type="EMBL" id="CAG9984325.1"/>
    </source>
</evidence>
<dbReference type="Proteomes" id="UP000754883">
    <property type="component" value="Unassembled WGS sequence"/>
</dbReference>
<evidence type="ECO:0000256" key="3">
    <source>
        <dbReference type="ARBA" id="ARBA00023211"/>
    </source>
</evidence>
<dbReference type="GO" id="GO:0004053">
    <property type="term" value="F:arginase activity"/>
    <property type="evidence" value="ECO:0007669"/>
    <property type="project" value="TreeGrafter"/>
</dbReference>
<keyword evidence="1" id="KW-0479">Metal-binding</keyword>
<dbReference type="InterPro" id="IPR006035">
    <property type="entry name" value="Ureohydrolase"/>
</dbReference>
<dbReference type="OrthoDB" id="9992747at2759"/>
<name>A0A9N9UFA6_9HYPO</name>
<dbReference type="InterPro" id="IPR023696">
    <property type="entry name" value="Ureohydrolase_dom_sf"/>
</dbReference>
<dbReference type="PROSITE" id="PS51409">
    <property type="entry name" value="ARGINASE_2"/>
    <property type="match status" value="1"/>
</dbReference>
<dbReference type="EMBL" id="CABFNO020001387">
    <property type="protein sequence ID" value="CAG9984325.1"/>
    <property type="molecule type" value="Genomic_DNA"/>
</dbReference>
<dbReference type="SUPFAM" id="SSF52768">
    <property type="entry name" value="Arginase/deacetylase"/>
    <property type="match status" value="1"/>
</dbReference>
<keyword evidence="6" id="KW-1185">Reference proteome</keyword>
<dbReference type="CDD" id="cd09999">
    <property type="entry name" value="Arginase-like_1"/>
    <property type="match status" value="1"/>
</dbReference>
<dbReference type="AlphaFoldDB" id="A0A9N9UFA6"/>
<accession>A0A9N9UFA6</accession>
<dbReference type="GO" id="GO:0005829">
    <property type="term" value="C:cytosol"/>
    <property type="evidence" value="ECO:0007669"/>
    <property type="project" value="TreeGrafter"/>
</dbReference>
<evidence type="ECO:0000256" key="4">
    <source>
        <dbReference type="PROSITE-ProRule" id="PRU00742"/>
    </source>
</evidence>
<keyword evidence="3" id="KW-0464">Manganese</keyword>
<comment type="caution">
    <text evidence="5">The sequence shown here is derived from an EMBL/GenBank/DDBJ whole genome shotgun (WGS) entry which is preliminary data.</text>
</comment>
<gene>
    <name evidence="5" type="ORF">CBYS24578_00012089</name>
</gene>
<dbReference type="Pfam" id="PF00491">
    <property type="entry name" value="Arginase"/>
    <property type="match status" value="1"/>
</dbReference>
<dbReference type="PANTHER" id="PTHR43782:SF3">
    <property type="entry name" value="ARGINASE"/>
    <property type="match status" value="1"/>
</dbReference>